<keyword evidence="3 6" id="KW-0812">Transmembrane</keyword>
<sequence>MSAGAAERPTAAGVGPRASLSGVALGLVAAAAFGTSGIAARPLLDAGWSPTAAVLVRIGVAALLLAGPAVWILRRDGVAGLRGKVRLLVLFGVFGVAGAQVCYFNAVQHLSVGVALLIEYSGILLVVAWNWLRGLVPARITLAGAAIAVVGLALVLDAFGGAEVSATGVLWAFGAAVGLAVYFVIGARTEDGVHPIVMVSSGMVVGAVALGLLGAVGLMPVVIGAAEVTLLGNEIPAVVVLLWLCLVTAVLAYVAGVVASRRLGSTTASFLGLTEVLFAVVFAWLLLAEVPSPVQLLGGVAVLIGVVLVRLGELRRSRPPTDLAGVAVGDP</sequence>
<dbReference type="STRING" id="471853.Bcav_3688"/>
<dbReference type="Proteomes" id="UP000007962">
    <property type="component" value="Chromosome"/>
</dbReference>
<feature type="transmembrane region" description="Helical" evidence="6">
    <location>
        <begin position="270"/>
        <end position="288"/>
    </location>
</feature>
<dbReference type="SUPFAM" id="SSF103481">
    <property type="entry name" value="Multidrug resistance efflux transporter EmrE"/>
    <property type="match status" value="2"/>
</dbReference>
<evidence type="ECO:0000256" key="6">
    <source>
        <dbReference type="SAM" id="Phobius"/>
    </source>
</evidence>
<dbReference type="RefSeq" id="WP_015884167.1">
    <property type="nucleotide sequence ID" value="NC_012669.1"/>
</dbReference>
<evidence type="ECO:0000256" key="4">
    <source>
        <dbReference type="ARBA" id="ARBA00022989"/>
    </source>
</evidence>
<evidence type="ECO:0000256" key="2">
    <source>
        <dbReference type="ARBA" id="ARBA00007362"/>
    </source>
</evidence>
<keyword evidence="5 6" id="KW-0472">Membrane</keyword>
<reference evidence="8 9" key="1">
    <citation type="journal article" date="2009" name="Stand. Genomic Sci.">
        <title>Complete genome sequence of Beutenbergia cavernae type strain (HKI 0122).</title>
        <authorList>
            <person name="Land M."/>
            <person name="Pukall R."/>
            <person name="Abt B."/>
            <person name="Goker M."/>
            <person name="Rohde M."/>
            <person name="Glavina Del Rio T."/>
            <person name="Tice H."/>
            <person name="Copeland A."/>
            <person name="Cheng J.F."/>
            <person name="Lucas S."/>
            <person name="Chen F."/>
            <person name="Nolan M."/>
            <person name="Bruce D."/>
            <person name="Goodwin L."/>
            <person name="Pitluck S."/>
            <person name="Ivanova N."/>
            <person name="Mavromatis K."/>
            <person name="Ovchinnikova G."/>
            <person name="Pati A."/>
            <person name="Chen A."/>
            <person name="Palaniappan K."/>
            <person name="Hauser L."/>
            <person name="Chang Y.J."/>
            <person name="Jefferies C.C."/>
            <person name="Saunders E."/>
            <person name="Brettin T."/>
            <person name="Detter J.C."/>
            <person name="Han C."/>
            <person name="Chain P."/>
            <person name="Bristow J."/>
            <person name="Eisen J.A."/>
            <person name="Markowitz V."/>
            <person name="Hugenholtz P."/>
            <person name="Kyrpides N.C."/>
            <person name="Klenk H.P."/>
            <person name="Lapidus A."/>
        </authorList>
    </citation>
    <scope>NUCLEOTIDE SEQUENCE [LARGE SCALE GENOMIC DNA]</scope>
    <source>
        <strain evidence="9">ATCC BAA-8 / DSM 12333 / NBRC 16432</strain>
    </source>
</reference>
<evidence type="ECO:0000259" key="7">
    <source>
        <dbReference type="Pfam" id="PF00892"/>
    </source>
</evidence>
<dbReference type="AlphaFoldDB" id="C5C3M1"/>
<dbReference type="GO" id="GO:0016020">
    <property type="term" value="C:membrane"/>
    <property type="evidence" value="ECO:0007669"/>
    <property type="project" value="UniProtKB-SubCell"/>
</dbReference>
<feature type="transmembrane region" description="Helical" evidence="6">
    <location>
        <begin position="52"/>
        <end position="73"/>
    </location>
</feature>
<accession>C5C3M1</accession>
<dbReference type="InterPro" id="IPR037185">
    <property type="entry name" value="EmrE-like"/>
</dbReference>
<feature type="transmembrane region" description="Helical" evidence="6">
    <location>
        <begin position="235"/>
        <end position="258"/>
    </location>
</feature>
<keyword evidence="9" id="KW-1185">Reference proteome</keyword>
<dbReference type="EMBL" id="CP001618">
    <property type="protein sequence ID" value="ACQ81930.1"/>
    <property type="molecule type" value="Genomic_DNA"/>
</dbReference>
<evidence type="ECO:0000256" key="3">
    <source>
        <dbReference type="ARBA" id="ARBA00022692"/>
    </source>
</evidence>
<dbReference type="OrthoDB" id="154915at2"/>
<evidence type="ECO:0000313" key="8">
    <source>
        <dbReference type="EMBL" id="ACQ81930.1"/>
    </source>
</evidence>
<proteinExistence type="inferred from homology"/>
<organism evidence="8 9">
    <name type="scientific">Beutenbergia cavernae (strain ATCC BAA-8 / DSM 12333 / CCUG 43141 / JCM 11478 / NBRC 16432 / NCIMB 13614 / HKI 0122)</name>
    <dbReference type="NCBI Taxonomy" id="471853"/>
    <lineage>
        <taxon>Bacteria</taxon>
        <taxon>Bacillati</taxon>
        <taxon>Actinomycetota</taxon>
        <taxon>Actinomycetes</taxon>
        <taxon>Micrococcales</taxon>
        <taxon>Beutenbergiaceae</taxon>
        <taxon>Beutenbergia</taxon>
    </lineage>
</organism>
<feature type="transmembrane region" description="Helical" evidence="6">
    <location>
        <begin position="112"/>
        <end position="132"/>
    </location>
</feature>
<dbReference type="InterPro" id="IPR000620">
    <property type="entry name" value="EamA_dom"/>
</dbReference>
<dbReference type="HOGENOM" id="CLU_033863_1_0_11"/>
<feature type="transmembrane region" description="Helical" evidence="6">
    <location>
        <begin position="197"/>
        <end position="223"/>
    </location>
</feature>
<protein>
    <recommendedName>
        <fullName evidence="7">EamA domain-containing protein</fullName>
    </recommendedName>
</protein>
<feature type="transmembrane region" description="Helical" evidence="6">
    <location>
        <begin position="85"/>
        <end position="106"/>
    </location>
</feature>
<dbReference type="KEGG" id="bcv:Bcav_3688"/>
<feature type="transmembrane region" description="Helical" evidence="6">
    <location>
        <begin position="168"/>
        <end position="185"/>
    </location>
</feature>
<keyword evidence="4 6" id="KW-1133">Transmembrane helix</keyword>
<dbReference type="PANTHER" id="PTHR32322">
    <property type="entry name" value="INNER MEMBRANE TRANSPORTER"/>
    <property type="match status" value="1"/>
</dbReference>
<evidence type="ECO:0000256" key="5">
    <source>
        <dbReference type="ARBA" id="ARBA00023136"/>
    </source>
</evidence>
<evidence type="ECO:0000313" key="9">
    <source>
        <dbReference type="Proteomes" id="UP000007962"/>
    </source>
</evidence>
<feature type="domain" description="EamA" evidence="7">
    <location>
        <begin position="167"/>
        <end position="309"/>
    </location>
</feature>
<name>C5C3M1_BEUC1</name>
<evidence type="ECO:0000256" key="1">
    <source>
        <dbReference type="ARBA" id="ARBA00004141"/>
    </source>
</evidence>
<feature type="transmembrane region" description="Helical" evidence="6">
    <location>
        <begin position="294"/>
        <end position="311"/>
    </location>
</feature>
<dbReference type="PANTHER" id="PTHR32322:SF2">
    <property type="entry name" value="EAMA DOMAIN-CONTAINING PROTEIN"/>
    <property type="match status" value="1"/>
</dbReference>
<dbReference type="InterPro" id="IPR050638">
    <property type="entry name" value="AA-Vitamin_Transporters"/>
</dbReference>
<dbReference type="eggNOG" id="COG0697">
    <property type="taxonomic scope" value="Bacteria"/>
</dbReference>
<dbReference type="Pfam" id="PF00892">
    <property type="entry name" value="EamA"/>
    <property type="match status" value="2"/>
</dbReference>
<comment type="subcellular location">
    <subcellularLocation>
        <location evidence="1">Membrane</location>
        <topology evidence="1">Multi-pass membrane protein</topology>
    </subcellularLocation>
</comment>
<feature type="transmembrane region" description="Helical" evidence="6">
    <location>
        <begin position="139"/>
        <end position="162"/>
    </location>
</feature>
<feature type="domain" description="EamA" evidence="7">
    <location>
        <begin position="21"/>
        <end position="156"/>
    </location>
</feature>
<gene>
    <name evidence="8" type="ordered locus">Bcav_3688</name>
</gene>
<feature type="transmembrane region" description="Helical" evidence="6">
    <location>
        <begin position="20"/>
        <end position="40"/>
    </location>
</feature>
<comment type="similarity">
    <text evidence="2">Belongs to the EamA transporter family.</text>
</comment>